<dbReference type="PROSITE" id="PS50042">
    <property type="entry name" value="CNMP_BINDING_3"/>
    <property type="match status" value="1"/>
</dbReference>
<dbReference type="PANTHER" id="PTHR24567">
    <property type="entry name" value="CRP FAMILY TRANSCRIPTIONAL REGULATORY PROTEIN"/>
    <property type="match status" value="1"/>
</dbReference>
<accession>A0A0R3Q8I2</accession>
<gene>
    <name evidence="6" type="ORF">BTMF_LOCUS1968</name>
</gene>
<reference evidence="6 7" key="2">
    <citation type="submission" date="2018-11" db="EMBL/GenBank/DDBJ databases">
        <authorList>
            <consortium name="Pathogen Informatics"/>
        </authorList>
    </citation>
    <scope>NUCLEOTIDE SEQUENCE [LARGE SCALE GENOMIC DNA]</scope>
</reference>
<keyword evidence="7" id="KW-1185">Reference proteome</keyword>
<dbReference type="SUPFAM" id="SSF51206">
    <property type="entry name" value="cAMP-binding domain-like"/>
    <property type="match status" value="1"/>
</dbReference>
<name>A0A0R3Q8I2_9BILA</name>
<dbReference type="Pfam" id="PF00027">
    <property type="entry name" value="cNMP_binding"/>
    <property type="match status" value="1"/>
</dbReference>
<dbReference type="InterPro" id="IPR012318">
    <property type="entry name" value="HTH_CRP"/>
</dbReference>
<evidence type="ECO:0000256" key="3">
    <source>
        <dbReference type="ARBA" id="ARBA00023163"/>
    </source>
</evidence>
<dbReference type="InterPro" id="IPR000595">
    <property type="entry name" value="cNMP-bd_dom"/>
</dbReference>
<feature type="domain" description="Cyclic nucleotide-binding" evidence="4">
    <location>
        <begin position="6"/>
        <end position="127"/>
    </location>
</feature>
<dbReference type="InterPro" id="IPR036388">
    <property type="entry name" value="WH-like_DNA-bd_sf"/>
</dbReference>
<dbReference type="PROSITE" id="PS51063">
    <property type="entry name" value="HTH_CRP_2"/>
    <property type="match status" value="1"/>
</dbReference>
<dbReference type="CDD" id="cd00038">
    <property type="entry name" value="CAP_ED"/>
    <property type="match status" value="1"/>
</dbReference>
<evidence type="ECO:0000259" key="5">
    <source>
        <dbReference type="PROSITE" id="PS51063"/>
    </source>
</evidence>
<evidence type="ECO:0000313" key="7">
    <source>
        <dbReference type="Proteomes" id="UP000280834"/>
    </source>
</evidence>
<reference evidence="8" key="1">
    <citation type="submission" date="2017-02" db="UniProtKB">
        <authorList>
            <consortium name="WormBaseParasite"/>
        </authorList>
    </citation>
    <scope>IDENTIFICATION</scope>
</reference>
<keyword evidence="3" id="KW-0804">Transcription</keyword>
<keyword evidence="2" id="KW-0238">DNA-binding</keyword>
<feature type="domain" description="HTH crp-type" evidence="5">
    <location>
        <begin position="141"/>
        <end position="211"/>
    </location>
</feature>
<evidence type="ECO:0000256" key="2">
    <source>
        <dbReference type="ARBA" id="ARBA00023125"/>
    </source>
</evidence>
<dbReference type="SUPFAM" id="SSF46785">
    <property type="entry name" value="Winged helix' DNA-binding domain"/>
    <property type="match status" value="1"/>
</dbReference>
<dbReference type="InterPro" id="IPR050397">
    <property type="entry name" value="Env_Response_Regulators"/>
</dbReference>
<evidence type="ECO:0000256" key="1">
    <source>
        <dbReference type="ARBA" id="ARBA00023015"/>
    </source>
</evidence>
<dbReference type="PANTHER" id="PTHR24567:SF26">
    <property type="entry name" value="REGULATORY PROTEIN YEIL"/>
    <property type="match status" value="1"/>
</dbReference>
<proteinExistence type="predicted"/>
<protein>
    <submittedName>
        <fullName evidence="8">Crp/Fnr family transcriptional regulator</fullName>
    </submittedName>
</protein>
<organism evidence="8">
    <name type="scientific">Brugia timori</name>
    <dbReference type="NCBI Taxonomy" id="42155"/>
    <lineage>
        <taxon>Eukaryota</taxon>
        <taxon>Metazoa</taxon>
        <taxon>Ecdysozoa</taxon>
        <taxon>Nematoda</taxon>
        <taxon>Chromadorea</taxon>
        <taxon>Rhabditida</taxon>
        <taxon>Spirurina</taxon>
        <taxon>Spiruromorpha</taxon>
        <taxon>Filarioidea</taxon>
        <taxon>Onchocercidae</taxon>
        <taxon>Brugia</taxon>
    </lineage>
</organism>
<evidence type="ECO:0000313" key="8">
    <source>
        <dbReference type="WBParaSite" id="BTMF_0000264001-mRNA-1"/>
    </source>
</evidence>
<dbReference type="Gene3D" id="2.60.120.10">
    <property type="entry name" value="Jelly Rolls"/>
    <property type="match status" value="1"/>
</dbReference>
<dbReference type="GO" id="GO:0005829">
    <property type="term" value="C:cytosol"/>
    <property type="evidence" value="ECO:0007669"/>
    <property type="project" value="TreeGrafter"/>
</dbReference>
<dbReference type="SMART" id="SM00100">
    <property type="entry name" value="cNMP"/>
    <property type="match status" value="1"/>
</dbReference>
<dbReference type="InterPro" id="IPR018490">
    <property type="entry name" value="cNMP-bd_dom_sf"/>
</dbReference>
<dbReference type="InterPro" id="IPR036390">
    <property type="entry name" value="WH_DNA-bd_sf"/>
</dbReference>
<dbReference type="Gene3D" id="1.10.10.10">
    <property type="entry name" value="Winged helix-like DNA-binding domain superfamily/Winged helix DNA-binding domain"/>
    <property type="match status" value="1"/>
</dbReference>
<evidence type="ECO:0000259" key="4">
    <source>
        <dbReference type="PROSITE" id="PS50042"/>
    </source>
</evidence>
<dbReference type="EMBL" id="UZAG01001507">
    <property type="protein sequence ID" value="VDO11474.1"/>
    <property type="molecule type" value="Genomic_DNA"/>
</dbReference>
<dbReference type="Pfam" id="PF13545">
    <property type="entry name" value="HTH_Crp_2"/>
    <property type="match status" value="1"/>
</dbReference>
<dbReference type="GO" id="GO:0003700">
    <property type="term" value="F:DNA-binding transcription factor activity"/>
    <property type="evidence" value="ECO:0007669"/>
    <property type="project" value="TreeGrafter"/>
</dbReference>
<dbReference type="InterPro" id="IPR014710">
    <property type="entry name" value="RmlC-like_jellyroll"/>
</dbReference>
<dbReference type="WBParaSite" id="BTMF_0000264001-mRNA-1">
    <property type="protein sequence ID" value="BTMF_0000264001-mRNA-1"/>
    <property type="gene ID" value="BTMF_0000264001"/>
</dbReference>
<sequence>MYLHPILANLAPKDRLAWIQDMQLRSYRRNEKVLKIGGSTDVVPFVNHGLLHVVAEGSDGGEITTDFIGSGGFYSESILNVGAYCPSHSVVATLPSSVYLIPISAVHKLLQKSPKSAIFFLTDAIKRTNLVRAHFRQVSSLTSSQRVWYGLCQLLSYAPTSEGGYDKRITQRVIASYLGLSRGVVNKEMRRFEAEGVLRRDALSVKILNAARYCAAPLTKHA</sequence>
<keyword evidence="1" id="KW-0805">Transcription regulation</keyword>
<dbReference type="GO" id="GO:0003677">
    <property type="term" value="F:DNA binding"/>
    <property type="evidence" value="ECO:0007669"/>
    <property type="project" value="UniProtKB-KW"/>
</dbReference>
<dbReference type="Proteomes" id="UP000280834">
    <property type="component" value="Unassembled WGS sequence"/>
</dbReference>
<dbReference type="AlphaFoldDB" id="A0A0R3Q8I2"/>
<evidence type="ECO:0000313" key="6">
    <source>
        <dbReference type="EMBL" id="VDO11474.1"/>
    </source>
</evidence>